<dbReference type="PROSITE" id="PS51257">
    <property type="entry name" value="PROKAR_LIPOPROTEIN"/>
    <property type="match status" value="1"/>
</dbReference>
<accession>A0A839UNT9</accession>
<comment type="caution">
    <text evidence="2">The sequence shown here is derived from an EMBL/GenBank/DDBJ whole genome shotgun (WGS) entry which is preliminary data.</text>
</comment>
<reference evidence="2 3" key="1">
    <citation type="submission" date="2020-08" db="EMBL/GenBank/DDBJ databases">
        <title>Genomic Encyclopedia of Type Strains, Phase III (KMG-III): the genomes of soil and plant-associated and newly described type strains.</title>
        <authorList>
            <person name="Whitman W."/>
        </authorList>
    </citation>
    <scope>NUCLEOTIDE SEQUENCE [LARGE SCALE GENOMIC DNA]</scope>
    <source>
        <strain evidence="2 3">CECT 8571</strain>
    </source>
</reference>
<dbReference type="RefSeq" id="WP_183908115.1">
    <property type="nucleotide sequence ID" value="NZ_JACHXZ010000001.1"/>
</dbReference>
<proteinExistence type="predicted"/>
<evidence type="ECO:0000313" key="2">
    <source>
        <dbReference type="EMBL" id="MBB3167416.1"/>
    </source>
</evidence>
<organism evidence="2 3">
    <name type="scientific">Simiduia aestuariiviva</name>
    <dbReference type="NCBI Taxonomy" id="1510459"/>
    <lineage>
        <taxon>Bacteria</taxon>
        <taxon>Pseudomonadati</taxon>
        <taxon>Pseudomonadota</taxon>
        <taxon>Gammaproteobacteria</taxon>
        <taxon>Cellvibrionales</taxon>
        <taxon>Cellvibrionaceae</taxon>
        <taxon>Simiduia</taxon>
    </lineage>
</organism>
<dbReference type="EMBL" id="JACHXZ010000001">
    <property type="protein sequence ID" value="MBB3167416.1"/>
    <property type="molecule type" value="Genomic_DNA"/>
</dbReference>
<feature type="signal peptide" evidence="1">
    <location>
        <begin position="1"/>
        <end position="20"/>
    </location>
</feature>
<gene>
    <name evidence="2" type="ORF">FHS30_000592</name>
</gene>
<sequence>MNKVLAVLFATALLSTAAQACVKPNAPELPDPASAVTAQMIKAKNDVKAYLDAANGYIDCVKGSASRHNAMVDEMEKVADTFNAAVRTYKERMTKA</sequence>
<name>A0A839UNT9_9GAMM</name>
<keyword evidence="3" id="KW-1185">Reference proteome</keyword>
<feature type="chain" id="PRO_5032533665" evidence="1">
    <location>
        <begin position="21"/>
        <end position="96"/>
    </location>
</feature>
<dbReference type="AlphaFoldDB" id="A0A839UNT9"/>
<evidence type="ECO:0000256" key="1">
    <source>
        <dbReference type="SAM" id="SignalP"/>
    </source>
</evidence>
<keyword evidence="1" id="KW-0732">Signal</keyword>
<protein>
    <submittedName>
        <fullName evidence="2">Uncharacterized protein</fullName>
    </submittedName>
</protein>
<dbReference type="Proteomes" id="UP000559987">
    <property type="component" value="Unassembled WGS sequence"/>
</dbReference>
<evidence type="ECO:0000313" key="3">
    <source>
        <dbReference type="Proteomes" id="UP000559987"/>
    </source>
</evidence>